<dbReference type="RefSeq" id="WP_068216485.1">
    <property type="nucleotide sequence ID" value="NZ_LRPC01000001.1"/>
</dbReference>
<organism evidence="2 3">
    <name type="scientific">Roseivirga spongicola</name>
    <dbReference type="NCBI Taxonomy" id="333140"/>
    <lineage>
        <taxon>Bacteria</taxon>
        <taxon>Pseudomonadati</taxon>
        <taxon>Bacteroidota</taxon>
        <taxon>Cytophagia</taxon>
        <taxon>Cytophagales</taxon>
        <taxon>Roseivirgaceae</taxon>
        <taxon>Roseivirga</taxon>
    </lineage>
</organism>
<dbReference type="AlphaFoldDB" id="A0A150XGD6"/>
<feature type="chain" id="PRO_5007574685" evidence="1">
    <location>
        <begin position="21"/>
        <end position="157"/>
    </location>
</feature>
<feature type="signal peptide" evidence="1">
    <location>
        <begin position="1"/>
        <end position="20"/>
    </location>
</feature>
<gene>
    <name evidence="2" type="ORF">AWW68_03160</name>
</gene>
<name>A0A150XGD6_9BACT</name>
<comment type="caution">
    <text evidence="2">The sequence shown here is derived from an EMBL/GenBank/DDBJ whole genome shotgun (WGS) entry which is preliminary data.</text>
</comment>
<reference evidence="2 3" key="1">
    <citation type="submission" date="2016-01" db="EMBL/GenBank/DDBJ databases">
        <title>Genome sequencing of Roseivirga spongicola UST030701-084.</title>
        <authorList>
            <person name="Selvaratnam C."/>
            <person name="Thevarajoo S."/>
            <person name="Goh K.M."/>
            <person name="Ee R."/>
            <person name="Chan K.-G."/>
            <person name="Chong C.S."/>
        </authorList>
    </citation>
    <scope>NUCLEOTIDE SEQUENCE [LARGE SCALE GENOMIC DNA]</scope>
    <source>
        <strain evidence="2 3">UST030701-084</strain>
    </source>
</reference>
<keyword evidence="3" id="KW-1185">Reference proteome</keyword>
<dbReference type="Proteomes" id="UP000075606">
    <property type="component" value="Unassembled WGS sequence"/>
</dbReference>
<dbReference type="STRING" id="333140.AWW68_03160"/>
<dbReference type="EMBL" id="LRPC01000001">
    <property type="protein sequence ID" value="KYG77781.1"/>
    <property type="molecule type" value="Genomic_DNA"/>
</dbReference>
<keyword evidence="1" id="KW-0732">Signal</keyword>
<proteinExistence type="predicted"/>
<protein>
    <submittedName>
        <fullName evidence="2">Uncharacterized protein</fullName>
    </submittedName>
</protein>
<accession>A0A150XGD6</accession>
<evidence type="ECO:0000313" key="3">
    <source>
        <dbReference type="Proteomes" id="UP000075606"/>
    </source>
</evidence>
<sequence>MIKCLRFGFLLIVISNLAQAQVDSTFVKGELKLEDGFYILTKDKFRNPLLNNPFLENDFFFIDPEPVLATDAIDRLEIVESNFDGDQILVVYFREQHWDDWRMATQNNISKSIVLILQNEIIDISQIMSKIENGTSAIFAKDRGVSFLKEIKEKLEK</sequence>
<evidence type="ECO:0000313" key="2">
    <source>
        <dbReference type="EMBL" id="KYG77781.1"/>
    </source>
</evidence>
<evidence type="ECO:0000256" key="1">
    <source>
        <dbReference type="SAM" id="SignalP"/>
    </source>
</evidence>